<organism evidence="3 4">
    <name type="scientific">Thalassoglobus neptunius</name>
    <dbReference type="NCBI Taxonomy" id="1938619"/>
    <lineage>
        <taxon>Bacteria</taxon>
        <taxon>Pseudomonadati</taxon>
        <taxon>Planctomycetota</taxon>
        <taxon>Planctomycetia</taxon>
        <taxon>Planctomycetales</taxon>
        <taxon>Planctomycetaceae</taxon>
        <taxon>Thalassoglobus</taxon>
    </lineage>
</organism>
<comment type="caution">
    <text evidence="3">The sequence shown here is derived from an EMBL/GenBank/DDBJ whole genome shotgun (WGS) entry which is preliminary data.</text>
</comment>
<keyword evidence="1" id="KW-1133">Transmembrane helix</keyword>
<dbReference type="SUPFAM" id="SSF51658">
    <property type="entry name" value="Xylose isomerase-like"/>
    <property type="match status" value="1"/>
</dbReference>
<dbReference type="AlphaFoldDB" id="A0A5C5WAD4"/>
<evidence type="ECO:0000313" key="4">
    <source>
        <dbReference type="Proteomes" id="UP000317243"/>
    </source>
</evidence>
<evidence type="ECO:0000256" key="1">
    <source>
        <dbReference type="SAM" id="Phobius"/>
    </source>
</evidence>
<protein>
    <submittedName>
        <fullName evidence="3">Xylose isomerase-like TIM barrel</fullName>
    </submittedName>
</protein>
<dbReference type="OrthoDB" id="256625at2"/>
<dbReference type="Gene3D" id="3.20.20.150">
    <property type="entry name" value="Divalent-metal-dependent TIM barrel enzymes"/>
    <property type="match status" value="1"/>
</dbReference>
<proteinExistence type="predicted"/>
<keyword evidence="1" id="KW-0472">Membrane</keyword>
<evidence type="ECO:0000313" key="3">
    <source>
        <dbReference type="EMBL" id="TWT46961.1"/>
    </source>
</evidence>
<feature type="transmembrane region" description="Helical" evidence="1">
    <location>
        <begin position="21"/>
        <end position="40"/>
    </location>
</feature>
<keyword evidence="1" id="KW-0812">Transmembrane</keyword>
<reference evidence="3 4" key="1">
    <citation type="submission" date="2019-02" db="EMBL/GenBank/DDBJ databases">
        <title>Deep-cultivation of Planctomycetes and their phenomic and genomic characterization uncovers novel biology.</title>
        <authorList>
            <person name="Wiegand S."/>
            <person name="Jogler M."/>
            <person name="Boedeker C."/>
            <person name="Pinto D."/>
            <person name="Vollmers J."/>
            <person name="Rivas-Marin E."/>
            <person name="Kohn T."/>
            <person name="Peeters S.H."/>
            <person name="Heuer A."/>
            <person name="Rast P."/>
            <person name="Oberbeckmann S."/>
            <person name="Bunk B."/>
            <person name="Jeske O."/>
            <person name="Meyerdierks A."/>
            <person name="Storesund J.E."/>
            <person name="Kallscheuer N."/>
            <person name="Luecker S."/>
            <person name="Lage O.M."/>
            <person name="Pohl T."/>
            <person name="Merkel B.J."/>
            <person name="Hornburger P."/>
            <person name="Mueller R.-W."/>
            <person name="Bruemmer F."/>
            <person name="Labrenz M."/>
            <person name="Spormann A.M."/>
            <person name="Op Den Camp H."/>
            <person name="Overmann J."/>
            <person name="Amann R."/>
            <person name="Jetten M.S.M."/>
            <person name="Mascher T."/>
            <person name="Medema M.H."/>
            <person name="Devos D.P."/>
            <person name="Kaster A.-K."/>
            <person name="Ovreas L."/>
            <person name="Rohde M."/>
            <person name="Galperin M.Y."/>
            <person name="Jogler C."/>
        </authorList>
    </citation>
    <scope>NUCLEOTIDE SEQUENCE [LARGE SCALE GENOMIC DNA]</scope>
    <source>
        <strain evidence="3 4">KOR42</strain>
    </source>
</reference>
<dbReference type="InterPro" id="IPR036237">
    <property type="entry name" value="Xyl_isomerase-like_sf"/>
</dbReference>
<dbReference type="EMBL" id="SIHI01000027">
    <property type="protein sequence ID" value="TWT46961.1"/>
    <property type="molecule type" value="Genomic_DNA"/>
</dbReference>
<keyword evidence="3" id="KW-0413">Isomerase</keyword>
<dbReference type="GO" id="GO:0016853">
    <property type="term" value="F:isomerase activity"/>
    <property type="evidence" value="ECO:0007669"/>
    <property type="project" value="UniProtKB-KW"/>
</dbReference>
<gene>
    <name evidence="3" type="ORF">KOR42_43050</name>
</gene>
<dbReference type="Pfam" id="PF01261">
    <property type="entry name" value="AP_endonuc_2"/>
    <property type="match status" value="1"/>
</dbReference>
<sequence length="314" mass="34962">MKVNEMPQNLLQKTPAAATPFSLTLSIVGLSMIALAVIGLPNKFVIAEESKPFSERPQNFQVDELVAWCIVPFDASQRGPAERAQMIADLGMSKIAYDWRQQHVSEFAAEIEEYKKRQLEFFAFWSWHDDFAQLASEKNIAPQFWITNPSPNGETQAERVAAATQQLLPLVRKAEAIGGRLGLYNHGGWGGEPENLVAVCKSLRAETQNDSVGIVYNFHHGHEHIDDFADALNAMLPYLFCLNLNGMADSEDVNGLENKILPIGSGKHERKMIQAILESGYDGPIGVLDHRSELDARESLQQNLDGLDELFSKQ</sequence>
<name>A0A5C5WAD4_9PLAN</name>
<feature type="domain" description="Xylose isomerase-like TIM barrel" evidence="2">
    <location>
        <begin position="139"/>
        <end position="304"/>
    </location>
</feature>
<evidence type="ECO:0000259" key="2">
    <source>
        <dbReference type="Pfam" id="PF01261"/>
    </source>
</evidence>
<dbReference type="InterPro" id="IPR013022">
    <property type="entry name" value="Xyl_isomerase-like_TIM-brl"/>
</dbReference>
<dbReference type="Proteomes" id="UP000317243">
    <property type="component" value="Unassembled WGS sequence"/>
</dbReference>
<keyword evidence="4" id="KW-1185">Reference proteome</keyword>
<accession>A0A5C5WAD4</accession>